<dbReference type="eggNOG" id="COG0640">
    <property type="taxonomic scope" value="Bacteria"/>
</dbReference>
<sequence>MKHTNELIKILVDEKAVKIIELTKDVPKSTKELATLMNVKNSNLYYPIKKLLEVNAIQVAHEKQVKNITEYYYSSSHLLNKDGIVIEGEQFKEHLEGCIKYYLYLQTKLIQKLEEDANRSHAEDDLGNAQISFHNVKTTPKKWKELSEKINNLIDSYRDNEEVEDVETFNYIIGSYKE</sequence>
<dbReference type="Proteomes" id="UP000027822">
    <property type="component" value="Unassembled WGS sequence"/>
</dbReference>
<comment type="caution">
    <text evidence="1">The sequence shown here is derived from an EMBL/GenBank/DDBJ whole genome shotgun (WGS) entry which is preliminary data.</text>
</comment>
<accession>A0A073JVI4</accession>
<dbReference type="InterPro" id="IPR036390">
    <property type="entry name" value="WH_DNA-bd_sf"/>
</dbReference>
<dbReference type="InterPro" id="IPR036388">
    <property type="entry name" value="WH-like_DNA-bd_sf"/>
</dbReference>
<evidence type="ECO:0000313" key="2">
    <source>
        <dbReference type="Proteomes" id="UP000027822"/>
    </source>
</evidence>
<dbReference type="SUPFAM" id="SSF46785">
    <property type="entry name" value="Winged helix' DNA-binding domain"/>
    <property type="match status" value="1"/>
</dbReference>
<organism evidence="1 2">
    <name type="scientific">Bacillus manliponensis</name>
    <dbReference type="NCBI Taxonomy" id="574376"/>
    <lineage>
        <taxon>Bacteria</taxon>
        <taxon>Bacillati</taxon>
        <taxon>Bacillota</taxon>
        <taxon>Bacilli</taxon>
        <taxon>Bacillales</taxon>
        <taxon>Bacillaceae</taxon>
        <taxon>Bacillus</taxon>
        <taxon>Bacillus cereus group</taxon>
    </lineage>
</organism>
<evidence type="ECO:0008006" key="3">
    <source>
        <dbReference type="Google" id="ProtNLM"/>
    </source>
</evidence>
<dbReference type="RefSeq" id="WP_051759006.1">
    <property type="nucleotide sequence ID" value="NZ_CBCSJC010000013.1"/>
</dbReference>
<gene>
    <name evidence="1" type="ORF">BAMA_06560</name>
</gene>
<evidence type="ECO:0000313" key="1">
    <source>
        <dbReference type="EMBL" id="KEK18221.1"/>
    </source>
</evidence>
<protein>
    <recommendedName>
        <fullName evidence="3">HTH arsR-type domain-containing protein</fullName>
    </recommendedName>
</protein>
<name>A0A073JVI4_9BACI</name>
<keyword evidence="2" id="KW-1185">Reference proteome</keyword>
<dbReference type="OrthoDB" id="9788770at2"/>
<dbReference type="EMBL" id="JOTN01000016">
    <property type="protein sequence ID" value="KEK18221.1"/>
    <property type="molecule type" value="Genomic_DNA"/>
</dbReference>
<dbReference type="Gene3D" id="1.10.10.10">
    <property type="entry name" value="Winged helix-like DNA-binding domain superfamily/Winged helix DNA-binding domain"/>
    <property type="match status" value="1"/>
</dbReference>
<proteinExistence type="predicted"/>
<dbReference type="AlphaFoldDB" id="A0A073JVI4"/>
<reference evidence="1 2" key="1">
    <citation type="submission" date="2014-06" db="EMBL/GenBank/DDBJ databases">
        <title>Draft genome sequence of Bacillus manliponensis JCM 15802 (MCCC 1A00708).</title>
        <authorList>
            <person name="Lai Q."/>
            <person name="Liu Y."/>
            <person name="Shao Z."/>
        </authorList>
    </citation>
    <scope>NUCLEOTIDE SEQUENCE [LARGE SCALE GENOMIC DNA]</scope>
    <source>
        <strain evidence="1 2">JCM 15802</strain>
    </source>
</reference>